<dbReference type="WBParaSite" id="jg1098">
    <property type="protein sequence ID" value="jg1098"/>
    <property type="gene ID" value="jg1098"/>
</dbReference>
<dbReference type="GO" id="GO:0009253">
    <property type="term" value="P:peptidoglycan catabolic process"/>
    <property type="evidence" value="ECO:0007669"/>
    <property type="project" value="InterPro"/>
</dbReference>
<protein>
    <submittedName>
        <fullName evidence="3">Lysozyme</fullName>
    </submittedName>
</protein>
<dbReference type="GO" id="GO:0006950">
    <property type="term" value="P:response to stress"/>
    <property type="evidence" value="ECO:0007669"/>
    <property type="project" value="UniProtKB-ARBA"/>
</dbReference>
<dbReference type="Proteomes" id="UP000887574">
    <property type="component" value="Unplaced"/>
</dbReference>
<proteinExistence type="inferred from homology"/>
<dbReference type="InterPro" id="IPR002053">
    <property type="entry name" value="Glyco_hydro_25"/>
</dbReference>
<sequence>MNVNQFRSPPEIISVSEDNDRIEWEKLRVNSNLKMVIARSTIGLKLDREFYYNYRSMVSVKFQQLGVYHHFLGGSNAPTPEEQLQLVTEILEKVEFKKKKDLFGIAVQTEHNANADPLCFTAQLARFVSLVLQNDFMRPIIYCNNNSWKKLIDSSVADELFSKLPLWIARYTDDPCPEYPDTWKSRGIQWWMWQYTELGVVDGIINHVYFNRRNELYSIQDDLFRSSV</sequence>
<dbReference type="SUPFAM" id="SSF51445">
    <property type="entry name" value="(Trans)glycosidases"/>
    <property type="match status" value="1"/>
</dbReference>
<dbReference type="PROSITE" id="PS51904">
    <property type="entry name" value="GLYCOSYL_HYDROL_F25_2"/>
    <property type="match status" value="1"/>
</dbReference>
<dbReference type="GO" id="GO:0016052">
    <property type="term" value="P:carbohydrate catabolic process"/>
    <property type="evidence" value="ECO:0007669"/>
    <property type="project" value="TreeGrafter"/>
</dbReference>
<dbReference type="PANTHER" id="PTHR34135:SF2">
    <property type="entry name" value="LYSOZYME"/>
    <property type="match status" value="1"/>
</dbReference>
<dbReference type="PANTHER" id="PTHR34135">
    <property type="entry name" value="LYSOZYME"/>
    <property type="match status" value="1"/>
</dbReference>
<comment type="similarity">
    <text evidence="1">Belongs to the glycosyl hydrolase 25 family.</text>
</comment>
<evidence type="ECO:0000256" key="1">
    <source>
        <dbReference type="ARBA" id="ARBA00010646"/>
    </source>
</evidence>
<accession>A0A915CNW9</accession>
<keyword evidence="2" id="KW-1185">Reference proteome</keyword>
<name>A0A915CNW9_9BILA</name>
<evidence type="ECO:0000313" key="3">
    <source>
        <dbReference type="WBParaSite" id="jg1098"/>
    </source>
</evidence>
<dbReference type="GO" id="GO:0003796">
    <property type="term" value="F:lysozyme activity"/>
    <property type="evidence" value="ECO:0007669"/>
    <property type="project" value="InterPro"/>
</dbReference>
<organism evidence="2 3">
    <name type="scientific">Ditylenchus dipsaci</name>
    <dbReference type="NCBI Taxonomy" id="166011"/>
    <lineage>
        <taxon>Eukaryota</taxon>
        <taxon>Metazoa</taxon>
        <taxon>Ecdysozoa</taxon>
        <taxon>Nematoda</taxon>
        <taxon>Chromadorea</taxon>
        <taxon>Rhabditida</taxon>
        <taxon>Tylenchina</taxon>
        <taxon>Tylenchomorpha</taxon>
        <taxon>Sphaerularioidea</taxon>
        <taxon>Anguinidae</taxon>
        <taxon>Anguininae</taxon>
        <taxon>Ditylenchus</taxon>
    </lineage>
</organism>
<dbReference type="InterPro" id="IPR017853">
    <property type="entry name" value="GH"/>
</dbReference>
<evidence type="ECO:0000313" key="2">
    <source>
        <dbReference type="Proteomes" id="UP000887574"/>
    </source>
</evidence>
<dbReference type="Gene3D" id="3.20.20.80">
    <property type="entry name" value="Glycosidases"/>
    <property type="match status" value="1"/>
</dbReference>
<dbReference type="AlphaFoldDB" id="A0A915CNW9"/>
<dbReference type="Pfam" id="PF01183">
    <property type="entry name" value="Glyco_hydro_25"/>
    <property type="match status" value="1"/>
</dbReference>
<dbReference type="GO" id="GO:0016998">
    <property type="term" value="P:cell wall macromolecule catabolic process"/>
    <property type="evidence" value="ECO:0007669"/>
    <property type="project" value="InterPro"/>
</dbReference>
<reference evidence="3" key="1">
    <citation type="submission" date="2022-11" db="UniProtKB">
        <authorList>
            <consortium name="WormBaseParasite"/>
        </authorList>
    </citation>
    <scope>IDENTIFICATION</scope>
</reference>